<name>A0A3G2L4B4_9FLAO</name>
<evidence type="ECO:0008006" key="3">
    <source>
        <dbReference type="Google" id="ProtNLM"/>
    </source>
</evidence>
<dbReference type="InterPro" id="IPR032710">
    <property type="entry name" value="NTF2-like_dom_sf"/>
</dbReference>
<dbReference type="SUPFAM" id="SSF54427">
    <property type="entry name" value="NTF2-like"/>
    <property type="match status" value="1"/>
</dbReference>
<dbReference type="OrthoDB" id="1441789at2"/>
<gene>
    <name evidence="1" type="ORF">D1013_06885</name>
</gene>
<proteinExistence type="predicted"/>
<dbReference type="Proteomes" id="UP000276309">
    <property type="component" value="Chromosome"/>
</dbReference>
<protein>
    <recommendedName>
        <fullName evidence="3">Nuclear transport factor 2 family protein</fullName>
    </recommendedName>
</protein>
<dbReference type="KEGG" id="emar:D1013_06885"/>
<evidence type="ECO:0000313" key="1">
    <source>
        <dbReference type="EMBL" id="AYN67112.1"/>
    </source>
</evidence>
<accession>A0A3G2L4B4</accession>
<keyword evidence="2" id="KW-1185">Reference proteome</keyword>
<organism evidence="1 2">
    <name type="scientific">Euzebyella marina</name>
    <dbReference type="NCBI Taxonomy" id="1761453"/>
    <lineage>
        <taxon>Bacteria</taxon>
        <taxon>Pseudomonadati</taxon>
        <taxon>Bacteroidota</taxon>
        <taxon>Flavobacteriia</taxon>
        <taxon>Flavobacteriales</taxon>
        <taxon>Flavobacteriaceae</taxon>
        <taxon>Euzebyella</taxon>
    </lineage>
</organism>
<dbReference type="RefSeq" id="WP_121848161.1">
    <property type="nucleotide sequence ID" value="NZ_CP032050.1"/>
</dbReference>
<dbReference type="EMBL" id="CP032050">
    <property type="protein sequence ID" value="AYN67112.1"/>
    <property type="molecule type" value="Genomic_DNA"/>
</dbReference>
<sequence length="163" mass="18740">MKRTLLLLSVILIIMISCDQDNKIANRSSDLEVIKKLIDDSDKGWETKNLEVVLQGYSEDIDWTNAFGDRRHGKEELRGLLDTIFGLDFVMAGKNNYQKPDITFPSKEIALARSINVRTGQKWPDGSPMDDRIINHLRVYKLIDGNWVCINHMISQAHNKLRD</sequence>
<reference evidence="1 2" key="1">
    <citation type="submission" date="2018-08" db="EMBL/GenBank/DDBJ databases">
        <title>The reduced genetic potential of extracellular carbohydrate catabolism in Euzebyella marina RN62, a Flavobacteriia bacterium isolated from the hadal water.</title>
        <authorList>
            <person name="Xue C."/>
        </authorList>
    </citation>
    <scope>NUCLEOTIDE SEQUENCE [LARGE SCALE GENOMIC DNA]</scope>
    <source>
        <strain evidence="1 2">RN62</strain>
    </source>
</reference>
<dbReference type="PROSITE" id="PS51257">
    <property type="entry name" value="PROKAR_LIPOPROTEIN"/>
    <property type="match status" value="1"/>
</dbReference>
<dbReference type="AlphaFoldDB" id="A0A3G2L4B4"/>
<evidence type="ECO:0000313" key="2">
    <source>
        <dbReference type="Proteomes" id="UP000276309"/>
    </source>
</evidence>
<dbReference type="Gene3D" id="3.10.450.50">
    <property type="match status" value="1"/>
</dbReference>